<dbReference type="InterPro" id="IPR000847">
    <property type="entry name" value="LysR_HTH_N"/>
</dbReference>
<dbReference type="Proteomes" id="UP000003165">
    <property type="component" value="Unassembled WGS sequence"/>
</dbReference>
<dbReference type="InterPro" id="IPR005119">
    <property type="entry name" value="LysR_subst-bd"/>
</dbReference>
<dbReference type="Pfam" id="PF03466">
    <property type="entry name" value="LysR_substrate"/>
    <property type="match status" value="1"/>
</dbReference>
<keyword evidence="3" id="KW-0238">DNA-binding</keyword>
<dbReference type="eggNOG" id="COG0583">
    <property type="taxonomic scope" value="Bacteria"/>
</dbReference>
<proteinExistence type="inferred from homology"/>
<evidence type="ECO:0000259" key="5">
    <source>
        <dbReference type="PROSITE" id="PS50931"/>
    </source>
</evidence>
<evidence type="ECO:0000256" key="3">
    <source>
        <dbReference type="ARBA" id="ARBA00023125"/>
    </source>
</evidence>
<keyword evidence="4" id="KW-0804">Transcription</keyword>
<keyword evidence="2" id="KW-0805">Transcription regulation</keyword>
<dbReference type="RefSeq" id="WP_008953780.1">
    <property type="nucleotide sequence ID" value="NZ_ACIS01000004.1"/>
</dbReference>
<reference evidence="6 7" key="1">
    <citation type="submission" date="2009-02" db="EMBL/GenBank/DDBJ databases">
        <title>Sequencing of the draft genome and assembly of Lutiella nitroferrum 2002.</title>
        <authorList>
            <consortium name="US DOE Joint Genome Institute (JGI-PGF)"/>
            <person name="Lucas S."/>
            <person name="Copeland A."/>
            <person name="Lapidus A."/>
            <person name="Glavina del Rio T."/>
            <person name="Tice H."/>
            <person name="Bruce D."/>
            <person name="Goodwin L."/>
            <person name="Pitluck S."/>
            <person name="Larimer F."/>
            <person name="Land M.L."/>
            <person name="Hauser L."/>
            <person name="Coates J.D."/>
        </authorList>
    </citation>
    <scope>NUCLEOTIDE SEQUENCE [LARGE SCALE GENOMIC DNA]</scope>
    <source>
        <strain evidence="6 7">2002</strain>
    </source>
</reference>
<dbReference type="GO" id="GO:0003700">
    <property type="term" value="F:DNA-binding transcription factor activity"/>
    <property type="evidence" value="ECO:0007669"/>
    <property type="project" value="InterPro"/>
</dbReference>
<dbReference type="InterPro" id="IPR036388">
    <property type="entry name" value="WH-like_DNA-bd_sf"/>
</dbReference>
<dbReference type="SUPFAM" id="SSF46785">
    <property type="entry name" value="Winged helix' DNA-binding domain"/>
    <property type="match status" value="1"/>
</dbReference>
<keyword evidence="7" id="KW-1185">Reference proteome</keyword>
<gene>
    <name evidence="6" type="ORF">FuraDRAFT_1760</name>
</gene>
<name>B9Z347_9NEIS</name>
<evidence type="ECO:0000256" key="2">
    <source>
        <dbReference type="ARBA" id="ARBA00023015"/>
    </source>
</evidence>
<dbReference type="PROSITE" id="PS50931">
    <property type="entry name" value="HTH_LYSR"/>
    <property type="match status" value="1"/>
</dbReference>
<dbReference type="SUPFAM" id="SSF53850">
    <property type="entry name" value="Periplasmic binding protein-like II"/>
    <property type="match status" value="1"/>
</dbReference>
<dbReference type="GO" id="GO:0005829">
    <property type="term" value="C:cytosol"/>
    <property type="evidence" value="ECO:0007669"/>
    <property type="project" value="TreeGrafter"/>
</dbReference>
<dbReference type="PANTHER" id="PTHR30419:SF30">
    <property type="entry name" value="LYSR FAMILY TRANSCRIPTIONAL REGULATOR"/>
    <property type="match status" value="1"/>
</dbReference>
<sequence length="317" mass="35421">MKLHQLQALVAIAESGSIRAAARRLGLSQAALTKAVRELEAEQHLPLLVRHASGVSFTEYGSALLGHARLVVGQLQRADAELARLRGQAEGRLSIGVTPFIELTFLPEVVRRFREKMPEVRLELFEGLTAVALPRLRNGELDFVVGPMIPAMPAPEFECEDLLLFNSVVIARQGHALGGSRSLHELLDADWVVNYAPSAYDAFMRNLFWQHGAAIDERRLVRAHSLTLLLSLIRHADMLSYCPEPLIVAEPLRDWVQVLRLAEGFETGRLGVISRRDTTRSTAAQCFVDCLLQEIRRRSRSARAEDRQLCDLLQLLV</sequence>
<comment type="similarity">
    <text evidence="1">Belongs to the LysR transcriptional regulatory family.</text>
</comment>
<evidence type="ECO:0000313" key="6">
    <source>
        <dbReference type="EMBL" id="EEG09000.1"/>
    </source>
</evidence>
<dbReference type="PANTHER" id="PTHR30419">
    <property type="entry name" value="HTH-TYPE TRANSCRIPTIONAL REGULATOR YBHD"/>
    <property type="match status" value="1"/>
</dbReference>
<dbReference type="InterPro" id="IPR036390">
    <property type="entry name" value="WH_DNA-bd_sf"/>
</dbReference>
<feature type="domain" description="HTH lysR-type" evidence="5">
    <location>
        <begin position="1"/>
        <end position="58"/>
    </location>
</feature>
<comment type="caution">
    <text evidence="6">The sequence shown here is derived from an EMBL/GenBank/DDBJ whole genome shotgun (WGS) entry which is preliminary data.</text>
</comment>
<dbReference type="Gene3D" id="1.10.10.10">
    <property type="entry name" value="Winged helix-like DNA-binding domain superfamily/Winged helix DNA-binding domain"/>
    <property type="match status" value="1"/>
</dbReference>
<evidence type="ECO:0000313" key="7">
    <source>
        <dbReference type="Proteomes" id="UP000003165"/>
    </source>
</evidence>
<dbReference type="EMBL" id="ACIS01000004">
    <property type="protein sequence ID" value="EEG09000.1"/>
    <property type="molecule type" value="Genomic_DNA"/>
</dbReference>
<evidence type="ECO:0000256" key="4">
    <source>
        <dbReference type="ARBA" id="ARBA00023163"/>
    </source>
</evidence>
<dbReference type="Gene3D" id="3.40.190.10">
    <property type="entry name" value="Periplasmic binding protein-like II"/>
    <property type="match status" value="1"/>
</dbReference>
<evidence type="ECO:0000256" key="1">
    <source>
        <dbReference type="ARBA" id="ARBA00009437"/>
    </source>
</evidence>
<dbReference type="AlphaFoldDB" id="B9Z347"/>
<dbReference type="GO" id="GO:0003677">
    <property type="term" value="F:DNA binding"/>
    <property type="evidence" value="ECO:0007669"/>
    <property type="project" value="UniProtKB-KW"/>
</dbReference>
<dbReference type="InterPro" id="IPR050950">
    <property type="entry name" value="HTH-type_LysR_regulators"/>
</dbReference>
<dbReference type="Gene3D" id="3.40.190.290">
    <property type="match status" value="1"/>
</dbReference>
<protein>
    <submittedName>
        <fullName evidence="6">Transcriptional regulator, LysR family</fullName>
    </submittedName>
</protein>
<organism evidence="6 7">
    <name type="scientific">Pseudogulbenkiania ferrooxidans 2002</name>
    <dbReference type="NCBI Taxonomy" id="279714"/>
    <lineage>
        <taxon>Bacteria</taxon>
        <taxon>Pseudomonadati</taxon>
        <taxon>Pseudomonadota</taxon>
        <taxon>Betaproteobacteria</taxon>
        <taxon>Neisseriales</taxon>
        <taxon>Chromobacteriaceae</taxon>
        <taxon>Pseudogulbenkiania</taxon>
    </lineage>
</organism>
<accession>B9Z347</accession>
<dbReference type="Pfam" id="PF00126">
    <property type="entry name" value="HTH_1"/>
    <property type="match status" value="1"/>
</dbReference>